<protein>
    <submittedName>
        <fullName evidence="1">(diamondback moth) hypothetical protein</fullName>
    </submittedName>
</protein>
<name>A0A8S4E898_PLUXY</name>
<accession>A0A8S4E898</accession>
<comment type="caution">
    <text evidence="1">The sequence shown here is derived from an EMBL/GenBank/DDBJ whole genome shotgun (WGS) entry which is preliminary data.</text>
</comment>
<sequence length="212" mass="23178">MLCLAPTPEARPTTNLLKQEKNTTATALRVASSTELDTFFHASRRAHLTHEWDKDGYTTIVASVFEGSVQDIQNTRVRTRWLHNIRVVVVVFVECVIGIARGRGTAFGSARWHRQRLPATPGVILPQATGAAACVALSAAPPTNLYVKININQSTIIAAVRASPLIKVDSLSSRQGIARGLFGRADLNISDVAYRCLAASRTGKEWTRIYII</sequence>
<evidence type="ECO:0000313" key="1">
    <source>
        <dbReference type="EMBL" id="CAG9111536.1"/>
    </source>
</evidence>
<dbReference type="AlphaFoldDB" id="A0A8S4E898"/>
<keyword evidence="2" id="KW-1185">Reference proteome</keyword>
<evidence type="ECO:0000313" key="2">
    <source>
        <dbReference type="Proteomes" id="UP000653454"/>
    </source>
</evidence>
<organism evidence="1 2">
    <name type="scientific">Plutella xylostella</name>
    <name type="common">Diamondback moth</name>
    <name type="synonym">Plutella maculipennis</name>
    <dbReference type="NCBI Taxonomy" id="51655"/>
    <lineage>
        <taxon>Eukaryota</taxon>
        <taxon>Metazoa</taxon>
        <taxon>Ecdysozoa</taxon>
        <taxon>Arthropoda</taxon>
        <taxon>Hexapoda</taxon>
        <taxon>Insecta</taxon>
        <taxon>Pterygota</taxon>
        <taxon>Neoptera</taxon>
        <taxon>Endopterygota</taxon>
        <taxon>Lepidoptera</taxon>
        <taxon>Glossata</taxon>
        <taxon>Ditrysia</taxon>
        <taxon>Yponomeutoidea</taxon>
        <taxon>Plutellidae</taxon>
        <taxon>Plutella</taxon>
    </lineage>
</organism>
<dbReference type="EMBL" id="CAJHNJ030000013">
    <property type="protein sequence ID" value="CAG9111536.1"/>
    <property type="molecule type" value="Genomic_DNA"/>
</dbReference>
<reference evidence="1" key="1">
    <citation type="submission" date="2020-11" db="EMBL/GenBank/DDBJ databases">
        <authorList>
            <person name="Whiteford S."/>
        </authorList>
    </citation>
    <scope>NUCLEOTIDE SEQUENCE</scope>
</reference>
<proteinExistence type="predicted"/>
<gene>
    <name evidence="1" type="ORF">PLXY2_LOCUS4606</name>
</gene>
<dbReference type="Proteomes" id="UP000653454">
    <property type="component" value="Unassembled WGS sequence"/>
</dbReference>